<gene>
    <name evidence="1" type="primary">traW</name>
    <name evidence="1" type="ORF">MTR64_16140</name>
</gene>
<organism evidence="1 2">
    <name type="scientific">Novosphingobium album</name>
    <name type="common">ex Hu et al. 2023</name>
    <dbReference type="NCBI Taxonomy" id="2930093"/>
    <lineage>
        <taxon>Bacteria</taxon>
        <taxon>Pseudomonadati</taxon>
        <taxon>Pseudomonadota</taxon>
        <taxon>Alphaproteobacteria</taxon>
        <taxon>Sphingomonadales</taxon>
        <taxon>Sphingomonadaceae</taxon>
        <taxon>Novosphingobium</taxon>
    </lineage>
</organism>
<accession>A0ABT0B4Z5</accession>
<dbReference type="RefSeq" id="WP_098108397.1">
    <property type="nucleotide sequence ID" value="NZ_JALHLE010000028.1"/>
</dbReference>
<proteinExistence type="predicted"/>
<reference evidence="1" key="1">
    <citation type="submission" date="2022-03" db="EMBL/GenBank/DDBJ databases">
        <title>Identification of a novel bacterium isolated from mangrove sediments.</title>
        <authorList>
            <person name="Pan X."/>
        </authorList>
    </citation>
    <scope>NUCLEOTIDE SEQUENCE</scope>
    <source>
        <strain evidence="1">B2580</strain>
    </source>
</reference>
<comment type="caution">
    <text evidence="1">The sequence shown here is derived from an EMBL/GenBank/DDBJ whole genome shotgun (WGS) entry which is preliminary data.</text>
</comment>
<evidence type="ECO:0000313" key="1">
    <source>
        <dbReference type="EMBL" id="MCJ2180101.1"/>
    </source>
</evidence>
<dbReference type="EMBL" id="JALHLE010000028">
    <property type="protein sequence ID" value="MCJ2180101.1"/>
    <property type="molecule type" value="Genomic_DNA"/>
</dbReference>
<dbReference type="NCBIfam" id="TIGR02743">
    <property type="entry name" value="TraW"/>
    <property type="match status" value="1"/>
</dbReference>
<dbReference type="Proteomes" id="UP001162880">
    <property type="component" value="Unassembled WGS sequence"/>
</dbReference>
<keyword evidence="2" id="KW-1185">Reference proteome</keyword>
<dbReference type="InterPro" id="IPR014114">
    <property type="entry name" value="TraW"/>
</dbReference>
<evidence type="ECO:0000313" key="2">
    <source>
        <dbReference type="Proteomes" id="UP001162880"/>
    </source>
</evidence>
<name>A0ABT0B4Z5_9SPHN</name>
<sequence>MAVDHGQVGEAWPIIEPDFLDVIKAKLEAAKASGKLDELNARFAERVKAKVMRPTPVAGMVAATESRTWEYDPTITLESDIRDAKGNLIAVAGQRINPLDKITMSEKLLFIDGDDEAQVSWALGQGDERAAKIIMVSGSPFDLMKAKQRRFYFDQAGTLTGKFGIEHTPALVEQKGKLLIVREVALKPGQGS</sequence>
<protein>
    <submittedName>
        <fullName evidence="1">Type-F conjugative transfer system protein TraW</fullName>
    </submittedName>
</protein>